<dbReference type="Gene3D" id="1.20.990.10">
    <property type="entry name" value="NADPH-cytochrome p450 Reductase, Chain A, domain 3"/>
    <property type="match status" value="1"/>
</dbReference>
<dbReference type="InterPro" id="IPR010199">
    <property type="entry name" value="CysJ"/>
</dbReference>
<dbReference type="Pfam" id="PF00258">
    <property type="entry name" value="Flavodoxin_1"/>
    <property type="match status" value="1"/>
</dbReference>
<dbReference type="InterPro" id="IPR003097">
    <property type="entry name" value="CysJ-like_FAD-binding"/>
</dbReference>
<dbReference type="GO" id="GO:0010181">
    <property type="term" value="F:FMN binding"/>
    <property type="evidence" value="ECO:0007669"/>
    <property type="project" value="InterPro"/>
</dbReference>
<keyword evidence="8" id="KW-0249">Electron transport</keyword>
<dbReference type="InterPro" id="IPR017938">
    <property type="entry name" value="Riboflavin_synthase-like_b-brl"/>
</dbReference>
<dbReference type="FunFam" id="3.40.50.80:FF:000001">
    <property type="entry name" value="NADPH--cytochrome P450 reductase 1"/>
    <property type="match status" value="1"/>
</dbReference>
<comment type="catalytic activity">
    <reaction evidence="11">
        <text>hydrogen sulfide + 3 NADP(+) + 3 H2O = sulfite + 3 NADPH + 4 H(+)</text>
        <dbReference type="Rhea" id="RHEA:13801"/>
        <dbReference type="ChEBI" id="CHEBI:15377"/>
        <dbReference type="ChEBI" id="CHEBI:15378"/>
        <dbReference type="ChEBI" id="CHEBI:17359"/>
        <dbReference type="ChEBI" id="CHEBI:29919"/>
        <dbReference type="ChEBI" id="CHEBI:57783"/>
        <dbReference type="ChEBI" id="CHEBI:58349"/>
        <dbReference type="EC" id="1.8.1.2"/>
    </reaction>
</comment>
<evidence type="ECO:0000256" key="6">
    <source>
        <dbReference type="ARBA" id="ARBA00022827"/>
    </source>
</evidence>
<feature type="binding site" evidence="12">
    <location>
        <begin position="382"/>
        <end position="384"/>
    </location>
    <ligand>
        <name>FAD</name>
        <dbReference type="ChEBI" id="CHEBI:57692"/>
    </ligand>
</feature>
<dbReference type="InterPro" id="IPR017927">
    <property type="entry name" value="FAD-bd_FR_type"/>
</dbReference>
<dbReference type="InterPro" id="IPR023173">
    <property type="entry name" value="NADPH_Cyt_P450_Rdtase_alpha"/>
</dbReference>
<dbReference type="PROSITE" id="PS51384">
    <property type="entry name" value="FAD_FR"/>
    <property type="match status" value="1"/>
</dbReference>
<evidence type="ECO:0000256" key="9">
    <source>
        <dbReference type="ARBA" id="ARBA00023002"/>
    </source>
</evidence>
<keyword evidence="7 12" id="KW-0521">NADP</keyword>
<accession>D5EMG8</accession>
<evidence type="ECO:0000256" key="4">
    <source>
        <dbReference type="ARBA" id="ARBA00022630"/>
    </source>
</evidence>
<feature type="binding site" evidence="12">
    <location>
        <position position="388"/>
    </location>
    <ligand>
        <name>FAD</name>
        <dbReference type="ChEBI" id="CHEBI:57692"/>
    </ligand>
</feature>
<feature type="binding site" evidence="12">
    <location>
        <position position="576"/>
    </location>
    <ligand>
        <name>FAD</name>
        <dbReference type="ChEBI" id="CHEBI:57692"/>
    </ligand>
</feature>
<evidence type="ECO:0000256" key="1">
    <source>
        <dbReference type="ARBA" id="ARBA00012604"/>
    </source>
</evidence>
<evidence type="ECO:0000256" key="3">
    <source>
        <dbReference type="ARBA" id="ARBA00022605"/>
    </source>
</evidence>
<dbReference type="GO" id="GO:0019344">
    <property type="term" value="P:cysteine biosynthetic process"/>
    <property type="evidence" value="ECO:0007669"/>
    <property type="project" value="UniProtKB-KW"/>
</dbReference>
<keyword evidence="16" id="KW-1185">Reference proteome</keyword>
<keyword evidence="6 12" id="KW-0274">FAD</keyword>
<dbReference type="Gene3D" id="3.40.50.80">
    <property type="entry name" value="Nucleotide-binding domain of ferredoxin-NADP reductase (FNR) module"/>
    <property type="match status" value="1"/>
</dbReference>
<dbReference type="PRINTS" id="PR00371">
    <property type="entry name" value="FPNCR"/>
</dbReference>
<proteinExistence type="predicted"/>
<dbReference type="PRINTS" id="PR00369">
    <property type="entry name" value="FLAVODOXIN"/>
</dbReference>
<dbReference type="NCBIfam" id="NF004859">
    <property type="entry name" value="PRK06214.1"/>
    <property type="match status" value="1"/>
</dbReference>
<dbReference type="Pfam" id="PF00175">
    <property type="entry name" value="NAD_binding_1"/>
    <property type="match status" value="1"/>
</dbReference>
<dbReference type="eggNOG" id="COG0369">
    <property type="taxonomic scope" value="Bacteria"/>
</dbReference>
<dbReference type="InterPro" id="IPR029039">
    <property type="entry name" value="Flavoprotein-like_sf"/>
</dbReference>
<feature type="binding site" evidence="12">
    <location>
        <begin position="397"/>
        <end position="400"/>
    </location>
    <ligand>
        <name>FAD</name>
        <dbReference type="ChEBI" id="CHEBI:57692"/>
    </ligand>
</feature>
<keyword evidence="5 12" id="KW-0288">FMN</keyword>
<sequence length="576" mass="61685">MSTVPYIPDNAPFSEDQRAWLNGFLAGLYSEAPGGVATASAPAVPVTILYGSQTGTSEALSKQAAKQMKAANCEPKVLDMGDVSLDELAALENVLIITSTYGEGEAPDNAMSLHEALMADSAPSMAGVKYSVLGLGDSSYPDFCQCSKDFDSRLEALGAQRVAATVEVDGDPDDLFPQWIESVQGAFGDASAAPAVVEATEAVESGYTKKNPYAAKLLKSANLNQEGSSKATHHVEISLAGSGLDYEVGDALGVYPENNPALVAEIIEAAGFTADELAPLPDGSSAPIAEALAYSYDISTLTDAFLSAAARLSKHADLQALLADDEARKAYLSGRSVIDPIVDFEVKFPTPDYFVSTLKALQPRLYSISSSPKAHPGEVHLTVGKVSYESHGRAREGVCSNYLARHDGERAVKVYLHSNSAFRLPENDAAPVIMIGPGTGIAPFRAYLEEREARGAKGKNWLFFGDQHVASDFLYEAQVTDWLRSGHLAKLDTAFSRDQAEKIYVQDRMIQQAEELYAWLEEGGCVYVCGDASRMAKDVDAALHTVVEQAGGKSAEEAKAYVDAMKKAKRYLRDVY</sequence>
<dbReference type="STRING" id="583355.Caka_0349"/>
<evidence type="ECO:0000256" key="12">
    <source>
        <dbReference type="PIRSR" id="PIRSR000207-1"/>
    </source>
</evidence>
<feature type="binding site" evidence="12">
    <location>
        <begin position="496"/>
        <end position="497"/>
    </location>
    <ligand>
        <name>NADP(+)</name>
        <dbReference type="ChEBI" id="CHEBI:58349"/>
    </ligand>
</feature>
<name>D5EMG8_CORAD</name>
<dbReference type="OrthoDB" id="9789468at2"/>
<dbReference type="GO" id="GO:0050660">
    <property type="term" value="F:flavin adenine dinucleotide binding"/>
    <property type="evidence" value="ECO:0007669"/>
    <property type="project" value="InterPro"/>
</dbReference>
<comment type="cofactor">
    <cofactor evidence="12">
        <name>FMN</name>
        <dbReference type="ChEBI" id="CHEBI:58210"/>
    </cofactor>
    <text evidence="12">Binds 1 FMN per subunit.</text>
</comment>
<evidence type="ECO:0000256" key="10">
    <source>
        <dbReference type="ARBA" id="ARBA00023192"/>
    </source>
</evidence>
<keyword evidence="10" id="KW-0198">Cysteine biosynthesis</keyword>
<dbReference type="PANTHER" id="PTHR19384">
    <property type="entry name" value="NITRIC OXIDE SYNTHASE-RELATED"/>
    <property type="match status" value="1"/>
</dbReference>
<evidence type="ECO:0000256" key="2">
    <source>
        <dbReference type="ARBA" id="ARBA00022448"/>
    </source>
</evidence>
<dbReference type="Proteomes" id="UP000000925">
    <property type="component" value="Chromosome"/>
</dbReference>
<dbReference type="EMBL" id="CP001998">
    <property type="protein sequence ID" value="ADE53374.1"/>
    <property type="molecule type" value="Genomic_DNA"/>
</dbReference>
<dbReference type="Pfam" id="PF00667">
    <property type="entry name" value="FAD_binding_1"/>
    <property type="match status" value="1"/>
</dbReference>
<feature type="binding site" evidence="12">
    <location>
        <position position="538"/>
    </location>
    <ligand>
        <name>NADP(+)</name>
        <dbReference type="ChEBI" id="CHEBI:58349"/>
    </ligand>
</feature>
<evidence type="ECO:0000256" key="7">
    <source>
        <dbReference type="ARBA" id="ARBA00022857"/>
    </source>
</evidence>
<feature type="binding site" evidence="12">
    <location>
        <begin position="502"/>
        <end position="506"/>
    </location>
    <ligand>
        <name>NADP(+)</name>
        <dbReference type="ChEBI" id="CHEBI:58349"/>
    </ligand>
</feature>
<evidence type="ECO:0000256" key="5">
    <source>
        <dbReference type="ARBA" id="ARBA00022643"/>
    </source>
</evidence>
<evidence type="ECO:0000256" key="8">
    <source>
        <dbReference type="ARBA" id="ARBA00022982"/>
    </source>
</evidence>
<keyword evidence="2" id="KW-0813">Transport</keyword>
<evidence type="ECO:0000256" key="11">
    <source>
        <dbReference type="ARBA" id="ARBA00052219"/>
    </source>
</evidence>
<feature type="binding site" evidence="12">
    <location>
        <begin position="135"/>
        <end position="144"/>
    </location>
    <ligand>
        <name>FMN</name>
        <dbReference type="ChEBI" id="CHEBI:58210"/>
    </ligand>
</feature>
<dbReference type="InterPro" id="IPR008254">
    <property type="entry name" value="Flavodoxin/NO_synth"/>
</dbReference>
<dbReference type="AlphaFoldDB" id="D5EMG8"/>
<evidence type="ECO:0000313" key="16">
    <source>
        <dbReference type="Proteomes" id="UP000000925"/>
    </source>
</evidence>
<dbReference type="Gene3D" id="3.40.50.360">
    <property type="match status" value="1"/>
</dbReference>
<dbReference type="InterPro" id="IPR001709">
    <property type="entry name" value="Flavoprot_Pyr_Nucl_cyt_Rdtase"/>
</dbReference>
<dbReference type="GO" id="GO:0004783">
    <property type="term" value="F:sulfite reductase (NADPH) activity"/>
    <property type="evidence" value="ECO:0007669"/>
    <property type="project" value="UniProtKB-EC"/>
</dbReference>
<dbReference type="HOGENOM" id="CLU_001570_17_7_0"/>
<comment type="cofactor">
    <cofactor evidence="12">
        <name>FAD</name>
        <dbReference type="ChEBI" id="CHEBI:57692"/>
    </cofactor>
    <text evidence="12">Binds 1 FAD per subunit.</text>
</comment>
<reference evidence="15 16" key="1">
    <citation type="journal article" date="2010" name="Stand. Genomic Sci.">
        <title>Complete genome sequence of Coraliomargarita akajimensis type strain (04OKA010-24).</title>
        <authorList>
            <person name="Mavromatis K."/>
            <person name="Abt B."/>
            <person name="Brambilla E."/>
            <person name="Lapidus A."/>
            <person name="Copeland A."/>
            <person name="Deshpande S."/>
            <person name="Nolan M."/>
            <person name="Lucas S."/>
            <person name="Tice H."/>
            <person name="Cheng J.F."/>
            <person name="Han C."/>
            <person name="Detter J.C."/>
            <person name="Woyke T."/>
            <person name="Goodwin L."/>
            <person name="Pitluck S."/>
            <person name="Held B."/>
            <person name="Brettin T."/>
            <person name="Tapia R."/>
            <person name="Ivanova N."/>
            <person name="Mikhailova N."/>
            <person name="Pati A."/>
            <person name="Liolios K."/>
            <person name="Chen A."/>
            <person name="Palaniappan K."/>
            <person name="Land M."/>
            <person name="Hauser L."/>
            <person name="Chang Y.J."/>
            <person name="Jeffries C.D."/>
            <person name="Rohde M."/>
            <person name="Goker M."/>
            <person name="Bristow J."/>
            <person name="Eisen J.A."/>
            <person name="Markowitz V."/>
            <person name="Hugenholtz P."/>
            <person name="Klenk H.P."/>
            <person name="Kyrpides N.C."/>
        </authorList>
    </citation>
    <scope>NUCLEOTIDE SEQUENCE [LARGE SCALE GENOMIC DNA]</scope>
    <source>
        <strain evidence="16">DSM 45221 / IAM 15411 / JCM 23193 / KCTC 12865</strain>
    </source>
</reference>
<feature type="binding site" evidence="12">
    <location>
        <begin position="364"/>
        <end position="367"/>
    </location>
    <ligand>
        <name>FAD</name>
        <dbReference type="ChEBI" id="CHEBI:57692"/>
    </ligand>
</feature>
<evidence type="ECO:0000259" key="14">
    <source>
        <dbReference type="PROSITE" id="PS51384"/>
    </source>
</evidence>
<gene>
    <name evidence="15" type="ordered locus">Caka_0349</name>
</gene>
<dbReference type="PIRSF" id="PIRSF000207">
    <property type="entry name" value="SiR-FP_CysJ"/>
    <property type="match status" value="1"/>
</dbReference>
<dbReference type="SUPFAM" id="SSF63380">
    <property type="entry name" value="Riboflavin synthase domain-like"/>
    <property type="match status" value="1"/>
</dbReference>
<dbReference type="Gene3D" id="2.40.30.10">
    <property type="entry name" value="Translation factors"/>
    <property type="match status" value="1"/>
</dbReference>
<dbReference type="PANTHER" id="PTHR19384:SF128">
    <property type="entry name" value="NADPH OXIDOREDUCTASE A"/>
    <property type="match status" value="1"/>
</dbReference>
<dbReference type="InterPro" id="IPR001094">
    <property type="entry name" value="Flavdoxin-like"/>
</dbReference>
<dbReference type="PROSITE" id="PS50902">
    <property type="entry name" value="FLAVODOXIN_LIKE"/>
    <property type="match status" value="1"/>
</dbReference>
<evidence type="ECO:0000313" key="15">
    <source>
        <dbReference type="EMBL" id="ADE53374.1"/>
    </source>
</evidence>
<feature type="binding site" evidence="12">
    <location>
        <begin position="99"/>
        <end position="102"/>
    </location>
    <ligand>
        <name>FMN</name>
        <dbReference type="ChEBI" id="CHEBI:58210"/>
    </ligand>
</feature>
<keyword evidence="4" id="KW-0285">Flavoprotein</keyword>
<dbReference type="RefSeq" id="WP_013042099.1">
    <property type="nucleotide sequence ID" value="NC_014008.1"/>
</dbReference>
<keyword evidence="3" id="KW-0028">Amino-acid biosynthesis</keyword>
<dbReference type="EC" id="1.8.1.2" evidence="1"/>
<dbReference type="KEGG" id="caa:Caka_0349"/>
<protein>
    <recommendedName>
        <fullName evidence="1">assimilatory sulfite reductase (NADPH)</fullName>
        <ecNumber evidence="1">1.8.1.2</ecNumber>
    </recommendedName>
</protein>
<evidence type="ECO:0000259" key="13">
    <source>
        <dbReference type="PROSITE" id="PS50902"/>
    </source>
</evidence>
<feature type="domain" description="Flavodoxin-like" evidence="13">
    <location>
        <begin position="46"/>
        <end position="184"/>
    </location>
</feature>
<keyword evidence="9" id="KW-0560">Oxidoreductase</keyword>
<feature type="domain" description="FAD-binding FR-type" evidence="14">
    <location>
        <begin position="210"/>
        <end position="425"/>
    </location>
</feature>
<dbReference type="InterPro" id="IPR039261">
    <property type="entry name" value="FNR_nucleotide-bd"/>
</dbReference>
<dbReference type="SUPFAM" id="SSF52218">
    <property type="entry name" value="Flavoproteins"/>
    <property type="match status" value="1"/>
</dbReference>
<dbReference type="SUPFAM" id="SSF52343">
    <property type="entry name" value="Ferredoxin reductase-like, C-terminal NADP-linked domain"/>
    <property type="match status" value="1"/>
</dbReference>
<dbReference type="InterPro" id="IPR001433">
    <property type="entry name" value="OxRdtase_FAD/NAD-bd"/>
</dbReference>
<dbReference type="GO" id="GO:0005829">
    <property type="term" value="C:cytosol"/>
    <property type="evidence" value="ECO:0007669"/>
    <property type="project" value="TreeGrafter"/>
</dbReference>
<organism evidence="15 16">
    <name type="scientific">Coraliomargarita akajimensis (strain DSM 45221 / IAM 15411 / JCM 23193 / KCTC 12865 / 04OKA010-24)</name>
    <dbReference type="NCBI Taxonomy" id="583355"/>
    <lineage>
        <taxon>Bacteria</taxon>
        <taxon>Pseudomonadati</taxon>
        <taxon>Verrucomicrobiota</taxon>
        <taxon>Opitutia</taxon>
        <taxon>Puniceicoccales</taxon>
        <taxon>Coraliomargaritaceae</taxon>
        <taxon>Coraliomargarita</taxon>
    </lineage>
</organism>
<dbReference type="CDD" id="cd06199">
    <property type="entry name" value="SiR"/>
    <property type="match status" value="1"/>
</dbReference>